<dbReference type="PANTHER" id="PTHR10696:SF25">
    <property type="entry name" value="OXIDOREDUCTASE AIM17-RELATED"/>
    <property type="match status" value="1"/>
</dbReference>
<dbReference type="Proteomes" id="UP000235547">
    <property type="component" value="Unassembled WGS sequence"/>
</dbReference>
<dbReference type="InterPro" id="IPR050411">
    <property type="entry name" value="AlphaKG_dependent_hydroxylases"/>
</dbReference>
<dbReference type="PANTHER" id="PTHR10696">
    <property type="entry name" value="GAMMA-BUTYROBETAINE HYDROXYLASE-RELATED"/>
    <property type="match status" value="1"/>
</dbReference>
<dbReference type="GO" id="GO:0046872">
    <property type="term" value="F:metal ion binding"/>
    <property type="evidence" value="ECO:0007669"/>
    <property type="project" value="UniProtKB-KW"/>
</dbReference>
<evidence type="ECO:0000256" key="6">
    <source>
        <dbReference type="ARBA" id="ARBA00023004"/>
    </source>
</evidence>
<dbReference type="AlphaFoldDB" id="A0A2N7UNP2"/>
<keyword evidence="5" id="KW-0560">Oxidoreductase</keyword>
<evidence type="ECO:0000313" key="8">
    <source>
        <dbReference type="EMBL" id="PMR82039.1"/>
    </source>
</evidence>
<dbReference type="OrthoDB" id="979809at2"/>
<dbReference type="GO" id="GO:0016706">
    <property type="term" value="F:2-oxoglutarate-dependent dioxygenase activity"/>
    <property type="evidence" value="ECO:0007669"/>
    <property type="project" value="UniProtKB-ARBA"/>
</dbReference>
<dbReference type="GO" id="GO:0045329">
    <property type="term" value="P:carnitine biosynthetic process"/>
    <property type="evidence" value="ECO:0007669"/>
    <property type="project" value="TreeGrafter"/>
</dbReference>
<keyword evidence="3" id="KW-0479">Metal-binding</keyword>
<dbReference type="CDD" id="cd00250">
    <property type="entry name" value="CAS_like"/>
    <property type="match status" value="1"/>
</dbReference>
<keyword evidence="4 8" id="KW-0223">Dioxygenase</keyword>
<keyword evidence="6" id="KW-0408">Iron</keyword>
<name>A0A2N7UNP2_9GAMM</name>
<gene>
    <name evidence="8" type="ORF">C1H70_02220</name>
</gene>
<evidence type="ECO:0000256" key="3">
    <source>
        <dbReference type="ARBA" id="ARBA00022723"/>
    </source>
</evidence>
<dbReference type="Gene3D" id="3.60.130.10">
    <property type="entry name" value="Clavaminate synthase-like"/>
    <property type="match status" value="1"/>
</dbReference>
<keyword evidence="9" id="KW-1185">Reference proteome</keyword>
<feature type="domain" description="TauD/TfdA-like" evidence="7">
    <location>
        <begin position="157"/>
        <end position="381"/>
    </location>
</feature>
<dbReference type="Gene3D" id="3.30.2020.30">
    <property type="match status" value="1"/>
</dbReference>
<dbReference type="InterPro" id="IPR003819">
    <property type="entry name" value="TauD/TfdA-like"/>
</dbReference>
<comment type="caution">
    <text evidence="8">The sequence shown here is derived from an EMBL/GenBank/DDBJ whole genome shotgun (WGS) entry which is preliminary data.</text>
</comment>
<comment type="cofactor">
    <cofactor evidence="1">
        <name>Fe(2+)</name>
        <dbReference type="ChEBI" id="CHEBI:29033"/>
    </cofactor>
</comment>
<proteinExistence type="inferred from homology"/>
<evidence type="ECO:0000256" key="4">
    <source>
        <dbReference type="ARBA" id="ARBA00022964"/>
    </source>
</evidence>
<evidence type="ECO:0000256" key="5">
    <source>
        <dbReference type="ARBA" id="ARBA00023002"/>
    </source>
</evidence>
<dbReference type="SUPFAM" id="SSF51197">
    <property type="entry name" value="Clavaminate synthase-like"/>
    <property type="match status" value="1"/>
</dbReference>
<dbReference type="EMBL" id="PNRG01000005">
    <property type="protein sequence ID" value="PMR82039.1"/>
    <property type="molecule type" value="Genomic_DNA"/>
</dbReference>
<evidence type="ECO:0000259" key="7">
    <source>
        <dbReference type="Pfam" id="PF02668"/>
    </source>
</evidence>
<sequence>MTTQLPLTPDYDAWPVEAELERVSFTPRLVTVRWSDGRESRYHSIWLRENAADETTVNPATRERILDLSSLPGWPEIEGAEIDAAGALWVTFAPEDRRLRFHPGWLRAHDYDNAGDPEAPLVPVTLWHGGPGECPDSLDASGLLDTEPAGEAEEAILAPALESVLGKGLVRLRGLPTEPGSLEAIARRIGPVRPTNFGLLFDVKAKPDPDSNAYTSIALPPHTDLPTREYHPGLQMLHCLENSVEGGQAVMLDGFAVAEALRQRDPDAFATLTRVRWCYANTARTTDYVWYSPMIRLDERGELLEVRIADFLRGPLQAPFEEVEPAYEALMTLQRMLCEPDFAIRFTYQPGDLVIFDNRRLLHARDAFEGTSGHRWLQGCYMERDEIRSRYRMVQRARRRRRLTTTV</sequence>
<dbReference type="InterPro" id="IPR042098">
    <property type="entry name" value="TauD-like_sf"/>
</dbReference>
<protein>
    <submittedName>
        <fullName evidence="8">Taurine catabolism dioxygenase TauD</fullName>
    </submittedName>
</protein>
<comment type="similarity">
    <text evidence="2">Belongs to the gamma-BBH/TMLD family.</text>
</comment>
<evidence type="ECO:0000256" key="1">
    <source>
        <dbReference type="ARBA" id="ARBA00001954"/>
    </source>
</evidence>
<reference evidence="8 9" key="1">
    <citation type="submission" date="2018-01" db="EMBL/GenBank/DDBJ databases">
        <title>Halomonas endophytica sp. nov., isolated from storage liquid in the stems of Populus euphratica.</title>
        <authorList>
            <person name="Chen C."/>
        </authorList>
    </citation>
    <scope>NUCLEOTIDE SEQUENCE [LARGE SCALE GENOMIC DNA]</scope>
    <source>
        <strain evidence="8 9">BZ-SZ-XJ27</strain>
    </source>
</reference>
<dbReference type="RefSeq" id="WP_102586710.1">
    <property type="nucleotide sequence ID" value="NZ_BNAE01000002.1"/>
</dbReference>
<dbReference type="Pfam" id="PF02668">
    <property type="entry name" value="TauD"/>
    <property type="match status" value="1"/>
</dbReference>
<dbReference type="InterPro" id="IPR038492">
    <property type="entry name" value="GBBH-like_N_sf"/>
</dbReference>
<evidence type="ECO:0000313" key="9">
    <source>
        <dbReference type="Proteomes" id="UP000235547"/>
    </source>
</evidence>
<evidence type="ECO:0000256" key="2">
    <source>
        <dbReference type="ARBA" id="ARBA00008654"/>
    </source>
</evidence>
<organism evidence="8 9">
    <name type="scientific">Halomonas urumqiensis</name>
    <dbReference type="NCBI Taxonomy" id="1684789"/>
    <lineage>
        <taxon>Bacteria</taxon>
        <taxon>Pseudomonadati</taxon>
        <taxon>Pseudomonadota</taxon>
        <taxon>Gammaproteobacteria</taxon>
        <taxon>Oceanospirillales</taxon>
        <taxon>Halomonadaceae</taxon>
        <taxon>Halomonas</taxon>
    </lineage>
</organism>
<accession>A0A2N7UNP2</accession>